<dbReference type="Proteomes" id="UP001607302">
    <property type="component" value="Unassembled WGS sequence"/>
</dbReference>
<evidence type="ECO:0000313" key="2">
    <source>
        <dbReference type="EMBL" id="KAL2729055.1"/>
    </source>
</evidence>
<gene>
    <name evidence="2" type="ORF">V1478_006687</name>
</gene>
<accession>A0ABD2B8L4</accession>
<proteinExistence type="predicted"/>
<comment type="caution">
    <text evidence="2">The sequence shown here is derived from an EMBL/GenBank/DDBJ whole genome shotgun (WGS) entry which is preliminary data.</text>
</comment>
<dbReference type="PANTHER" id="PTHR11257:SF13">
    <property type="entry name" value="GEO07322P1"/>
    <property type="match status" value="1"/>
</dbReference>
<reference evidence="2 3" key="1">
    <citation type="journal article" date="2024" name="Ann. Entomol. Soc. Am.">
        <title>Genomic analyses of the southern and eastern yellowjacket wasps (Hymenoptera: Vespidae) reveal evolutionary signatures of social life.</title>
        <authorList>
            <person name="Catto M.A."/>
            <person name="Caine P.B."/>
            <person name="Orr S.E."/>
            <person name="Hunt B.G."/>
            <person name="Goodisman M.A.D."/>
        </authorList>
    </citation>
    <scope>NUCLEOTIDE SEQUENCE [LARGE SCALE GENOMIC DNA]</scope>
    <source>
        <strain evidence="2">233</strain>
        <tissue evidence="2">Head and thorax</tissue>
    </source>
</reference>
<evidence type="ECO:0000313" key="3">
    <source>
        <dbReference type="Proteomes" id="UP001607302"/>
    </source>
</evidence>
<keyword evidence="1" id="KW-0732">Signal</keyword>
<feature type="signal peptide" evidence="1">
    <location>
        <begin position="1"/>
        <end position="16"/>
    </location>
</feature>
<dbReference type="InterPro" id="IPR036682">
    <property type="entry name" value="OS_D_A10/PebIII_sf"/>
</dbReference>
<dbReference type="PANTHER" id="PTHR11257">
    <property type="entry name" value="CHEMOSENSORY PROTEIN-RELATED"/>
    <property type="match status" value="1"/>
</dbReference>
<dbReference type="EMBL" id="JAUDFV010000132">
    <property type="protein sequence ID" value="KAL2729055.1"/>
    <property type="molecule type" value="Genomic_DNA"/>
</dbReference>
<feature type="chain" id="PRO_5044775835" evidence="1">
    <location>
        <begin position="17"/>
        <end position="123"/>
    </location>
</feature>
<dbReference type="InterPro" id="IPR005055">
    <property type="entry name" value="A10/PebIII"/>
</dbReference>
<name>A0ABD2B8L4_VESSQ</name>
<protein>
    <submittedName>
        <fullName evidence="2">Ejaculatory bulb-specific protein 3-like</fullName>
    </submittedName>
</protein>
<sequence>MTRYLIILALVTVALAAEKYSSKYDDVDVDKILRNDRVLTNYIRCMLDEGSCTAEGRELKKILPDALATDCTKCNEKQKITAEKVINHLKTKRSKDWDRLITKYDPRGEYKQRFENLHNNKKV</sequence>
<dbReference type="Pfam" id="PF03392">
    <property type="entry name" value="OS-D"/>
    <property type="match status" value="1"/>
</dbReference>
<dbReference type="Gene3D" id="1.10.2080.10">
    <property type="entry name" value="Insect odorant-binding protein A10/Ejaculatory bulb-specific protein 3"/>
    <property type="match status" value="1"/>
</dbReference>
<dbReference type="SUPFAM" id="SSF100910">
    <property type="entry name" value="Chemosensory protein Csp2"/>
    <property type="match status" value="1"/>
</dbReference>
<dbReference type="AlphaFoldDB" id="A0ABD2B8L4"/>
<organism evidence="2 3">
    <name type="scientific">Vespula squamosa</name>
    <name type="common">Southern yellow jacket</name>
    <name type="synonym">Wasp</name>
    <dbReference type="NCBI Taxonomy" id="30214"/>
    <lineage>
        <taxon>Eukaryota</taxon>
        <taxon>Metazoa</taxon>
        <taxon>Ecdysozoa</taxon>
        <taxon>Arthropoda</taxon>
        <taxon>Hexapoda</taxon>
        <taxon>Insecta</taxon>
        <taxon>Pterygota</taxon>
        <taxon>Neoptera</taxon>
        <taxon>Endopterygota</taxon>
        <taxon>Hymenoptera</taxon>
        <taxon>Apocrita</taxon>
        <taxon>Aculeata</taxon>
        <taxon>Vespoidea</taxon>
        <taxon>Vespidae</taxon>
        <taxon>Vespinae</taxon>
        <taxon>Vespula</taxon>
    </lineage>
</organism>
<evidence type="ECO:0000256" key="1">
    <source>
        <dbReference type="SAM" id="SignalP"/>
    </source>
</evidence>
<keyword evidence="3" id="KW-1185">Reference proteome</keyword>